<dbReference type="EMBL" id="KN817530">
    <property type="protein sequence ID" value="KJA25729.1"/>
    <property type="molecule type" value="Genomic_DNA"/>
</dbReference>
<sequence length="546" mass="61884">MISLEDFFTTNRAPNDGEQKTLRHLVTEYDEKLRTITNKISDLEAQLQILNDEKRAVLEAAAPFKRALLPFRQLPEDVVREIFIACLPTGRNPTMSNREAPVLLTQISSATRRIALRTPALWAAIHITFSLPSGHEDFTTFTMPARAKGVKEWLLRRSGSLPLHISVYHPGTPDLNDGIGQELIDILLSCCSRWRHVSFSYLPLSLLRISTLTHTDVPVLNSLSICSNHRDRYIIPWNSSPILTAPNLRRLAVSGMSKASDYLANWSNLTHIGFPQTFHSPPHDFVADMASILRQTTCLISCCLSIPQHTRISNPDEISLPFLKVLVVIDSTHSNIVWGILPSIHAPALEAIQYNKDGRIEVAPVNLIALLKRSSSLQELWAGSFEGPHLLNDCLRHCPSLTRLRVSSLSHSYYGEQAFIDNNSLIEAFTLDDDTQRLCPQLEYFHCSKYFALSLGTLQKFITRKNGRNQPLGRWDTLVLKVMYHPADEQLHYIDELASKDVTEKMKLSLLFEQCTPYNSLDRGTRQLRTPEDVWWQCQSKSTLDI</sequence>
<evidence type="ECO:0000256" key="1">
    <source>
        <dbReference type="SAM" id="Coils"/>
    </source>
</evidence>
<protein>
    <recommendedName>
        <fullName evidence="4">F-box domain-containing protein</fullName>
    </recommendedName>
</protein>
<dbReference type="OMA" id="WAAIHIT"/>
<dbReference type="OrthoDB" id="3365698at2759"/>
<gene>
    <name evidence="2" type="ORF">HYPSUDRAFT_37174</name>
</gene>
<evidence type="ECO:0000313" key="2">
    <source>
        <dbReference type="EMBL" id="KJA25729.1"/>
    </source>
</evidence>
<accession>A0A0D2P4C1</accession>
<keyword evidence="3" id="KW-1185">Reference proteome</keyword>
<feature type="coiled-coil region" evidence="1">
    <location>
        <begin position="26"/>
        <end position="60"/>
    </location>
</feature>
<evidence type="ECO:0008006" key="4">
    <source>
        <dbReference type="Google" id="ProtNLM"/>
    </source>
</evidence>
<evidence type="ECO:0000313" key="3">
    <source>
        <dbReference type="Proteomes" id="UP000054270"/>
    </source>
</evidence>
<dbReference type="Gene3D" id="3.80.10.10">
    <property type="entry name" value="Ribonuclease Inhibitor"/>
    <property type="match status" value="1"/>
</dbReference>
<organism evidence="2 3">
    <name type="scientific">Hypholoma sublateritium (strain FD-334 SS-4)</name>
    <dbReference type="NCBI Taxonomy" id="945553"/>
    <lineage>
        <taxon>Eukaryota</taxon>
        <taxon>Fungi</taxon>
        <taxon>Dikarya</taxon>
        <taxon>Basidiomycota</taxon>
        <taxon>Agaricomycotina</taxon>
        <taxon>Agaricomycetes</taxon>
        <taxon>Agaricomycetidae</taxon>
        <taxon>Agaricales</taxon>
        <taxon>Agaricineae</taxon>
        <taxon>Strophariaceae</taxon>
        <taxon>Hypholoma</taxon>
    </lineage>
</organism>
<keyword evidence="1" id="KW-0175">Coiled coil</keyword>
<dbReference type="AlphaFoldDB" id="A0A0D2P4C1"/>
<proteinExistence type="predicted"/>
<dbReference type="InterPro" id="IPR032675">
    <property type="entry name" value="LRR_dom_sf"/>
</dbReference>
<reference evidence="3" key="1">
    <citation type="submission" date="2014-04" db="EMBL/GenBank/DDBJ databases">
        <title>Evolutionary Origins and Diversification of the Mycorrhizal Mutualists.</title>
        <authorList>
            <consortium name="DOE Joint Genome Institute"/>
            <consortium name="Mycorrhizal Genomics Consortium"/>
            <person name="Kohler A."/>
            <person name="Kuo A."/>
            <person name="Nagy L.G."/>
            <person name="Floudas D."/>
            <person name="Copeland A."/>
            <person name="Barry K.W."/>
            <person name="Cichocki N."/>
            <person name="Veneault-Fourrey C."/>
            <person name="LaButti K."/>
            <person name="Lindquist E.A."/>
            <person name="Lipzen A."/>
            <person name="Lundell T."/>
            <person name="Morin E."/>
            <person name="Murat C."/>
            <person name="Riley R."/>
            <person name="Ohm R."/>
            <person name="Sun H."/>
            <person name="Tunlid A."/>
            <person name="Henrissat B."/>
            <person name="Grigoriev I.V."/>
            <person name="Hibbett D.S."/>
            <person name="Martin F."/>
        </authorList>
    </citation>
    <scope>NUCLEOTIDE SEQUENCE [LARGE SCALE GENOMIC DNA]</scope>
    <source>
        <strain evidence="3">FD-334 SS-4</strain>
    </source>
</reference>
<dbReference type="Proteomes" id="UP000054270">
    <property type="component" value="Unassembled WGS sequence"/>
</dbReference>
<name>A0A0D2P4C1_HYPSF</name>